<evidence type="ECO:0000313" key="2">
    <source>
        <dbReference type="Proteomes" id="UP001146120"/>
    </source>
</evidence>
<comment type="caution">
    <text evidence="1">The sequence shown here is derived from an EMBL/GenBank/DDBJ whole genome shotgun (WGS) entry which is preliminary data.</text>
</comment>
<sequence>MQQALHRKEDVHCGRRVTSVNSHYTKYFTHISFARYDYHRTGGFDGKIAIWAFAYEYEAQRSSQSRLKGTIELKNFETIDRSAFKATLLGDDKWPLGKRKQIIVAQQDNATPHLLLRHPESN</sequence>
<name>A0AAV2ZAZ7_9STRA</name>
<reference evidence="1" key="2">
    <citation type="journal article" date="2023" name="Microbiol Resour">
        <title>Decontamination and Annotation of the Draft Genome Sequence of the Oomycete Lagenidium giganteum ARSEF 373.</title>
        <authorList>
            <person name="Morgan W.R."/>
            <person name="Tartar A."/>
        </authorList>
    </citation>
    <scope>NUCLEOTIDE SEQUENCE</scope>
    <source>
        <strain evidence="1">ARSEF 373</strain>
    </source>
</reference>
<accession>A0AAV2ZAZ7</accession>
<dbReference type="EMBL" id="DAKRPA010000030">
    <property type="protein sequence ID" value="DBA02564.1"/>
    <property type="molecule type" value="Genomic_DNA"/>
</dbReference>
<feature type="non-terminal residue" evidence="1">
    <location>
        <position position="122"/>
    </location>
</feature>
<dbReference type="AlphaFoldDB" id="A0AAV2ZAZ7"/>
<proteinExistence type="predicted"/>
<dbReference type="PANTHER" id="PTHR47169">
    <property type="entry name" value="OS01G0541250 PROTEIN"/>
    <property type="match status" value="1"/>
</dbReference>
<evidence type="ECO:0000313" key="1">
    <source>
        <dbReference type="EMBL" id="DBA02564.1"/>
    </source>
</evidence>
<dbReference type="Proteomes" id="UP001146120">
    <property type="component" value="Unassembled WGS sequence"/>
</dbReference>
<dbReference type="PANTHER" id="PTHR47169:SF2">
    <property type="entry name" value="OS01G0541250 PROTEIN"/>
    <property type="match status" value="1"/>
</dbReference>
<organism evidence="1 2">
    <name type="scientific">Lagenidium giganteum</name>
    <dbReference type="NCBI Taxonomy" id="4803"/>
    <lineage>
        <taxon>Eukaryota</taxon>
        <taxon>Sar</taxon>
        <taxon>Stramenopiles</taxon>
        <taxon>Oomycota</taxon>
        <taxon>Peronosporomycetes</taxon>
        <taxon>Pythiales</taxon>
        <taxon>Pythiaceae</taxon>
    </lineage>
</organism>
<protein>
    <submittedName>
        <fullName evidence="1">Uncharacterized protein</fullName>
    </submittedName>
</protein>
<reference evidence="1" key="1">
    <citation type="submission" date="2022-11" db="EMBL/GenBank/DDBJ databases">
        <authorList>
            <person name="Morgan W.R."/>
            <person name="Tartar A."/>
        </authorList>
    </citation>
    <scope>NUCLEOTIDE SEQUENCE</scope>
    <source>
        <strain evidence="1">ARSEF 373</strain>
    </source>
</reference>
<gene>
    <name evidence="1" type="ORF">N0F65_011036</name>
</gene>
<keyword evidence="2" id="KW-1185">Reference proteome</keyword>